<feature type="transmembrane region" description="Helical" evidence="8">
    <location>
        <begin position="242"/>
        <end position="264"/>
    </location>
</feature>
<feature type="transmembrane region" description="Helical" evidence="8">
    <location>
        <begin position="42"/>
        <end position="63"/>
    </location>
</feature>
<feature type="transmembrane region" description="Helical" evidence="8">
    <location>
        <begin position="12"/>
        <end position="30"/>
    </location>
</feature>
<feature type="domain" description="EamA" evidence="9">
    <location>
        <begin position="13"/>
        <end position="146"/>
    </location>
</feature>
<dbReference type="PANTHER" id="PTHR22911:SF137">
    <property type="entry name" value="SOLUTE CARRIER FAMILY 35 MEMBER G2-RELATED"/>
    <property type="match status" value="1"/>
</dbReference>
<dbReference type="NCBIfam" id="TIGR00688">
    <property type="entry name" value="rarD"/>
    <property type="match status" value="1"/>
</dbReference>
<dbReference type="InterPro" id="IPR000620">
    <property type="entry name" value="EamA_dom"/>
</dbReference>
<evidence type="ECO:0000259" key="9">
    <source>
        <dbReference type="Pfam" id="PF00892"/>
    </source>
</evidence>
<evidence type="ECO:0000256" key="5">
    <source>
        <dbReference type="ARBA" id="ARBA00022692"/>
    </source>
</evidence>
<sequence length="300" mass="32306">MTPSAAPDAQRGFWAALGAYAWWGSLPLYFRSLHGVPSMEVVAHRVVWSLLLVMGILLIRRSLSELITVFRSRTLLLPLVASALLIAGNWLIYVWAVNAGHVVAASLGYYLIPMLNVLMGYALLGERLSRVQWLAVAFAGAGVAVLAAGALTSLWIGVSLALTFGIYGLIRKLIPTGPLVGLAAETVLLAPVALAALLWWQWQGNLAFGQAGPATNWLLVASGIITTVPLLMFAYGAQRLTLVTLGLLQYVGPTIQLAIGLFLFNEPLTLAHTIAFPLIWCGLALYSWASLRQRRPAQPA</sequence>
<feature type="transmembrane region" description="Helical" evidence="8">
    <location>
        <begin position="214"/>
        <end position="235"/>
    </location>
</feature>
<dbReference type="SUPFAM" id="SSF103481">
    <property type="entry name" value="Multidrug resistance efflux transporter EmrE"/>
    <property type="match status" value="2"/>
</dbReference>
<dbReference type="InterPro" id="IPR004626">
    <property type="entry name" value="RarD"/>
</dbReference>
<feature type="transmembrane region" description="Helical" evidence="8">
    <location>
        <begin position="270"/>
        <end position="289"/>
    </location>
</feature>
<dbReference type="EMBL" id="CP053015">
    <property type="protein sequence ID" value="QJQ32330.1"/>
    <property type="molecule type" value="Genomic_DNA"/>
</dbReference>
<comment type="subcellular location">
    <subcellularLocation>
        <location evidence="1">Cell membrane</location>
        <topology evidence="1">Multi-pass membrane protein</topology>
    </subcellularLocation>
</comment>
<keyword evidence="4" id="KW-1003">Cell membrane</keyword>
<feature type="transmembrane region" description="Helical" evidence="8">
    <location>
        <begin position="131"/>
        <end position="148"/>
    </location>
</feature>
<keyword evidence="5 8" id="KW-0812">Transmembrane</keyword>
<keyword evidence="7 8" id="KW-0472">Membrane</keyword>
<name>A0A6M4AV90_9SPHN</name>
<keyword evidence="11" id="KW-1185">Reference proteome</keyword>
<evidence type="ECO:0000256" key="2">
    <source>
        <dbReference type="ARBA" id="ARBA00007362"/>
    </source>
</evidence>
<gene>
    <name evidence="10" type="primary">rarD</name>
    <name evidence="10" type="ORF">GV829_07595</name>
</gene>
<proteinExistence type="inferred from homology"/>
<keyword evidence="3" id="KW-0813">Transport</keyword>
<dbReference type="RefSeq" id="WP_169945483.1">
    <property type="nucleotide sequence ID" value="NZ_CP053015.1"/>
</dbReference>
<evidence type="ECO:0000256" key="1">
    <source>
        <dbReference type="ARBA" id="ARBA00004651"/>
    </source>
</evidence>
<dbReference type="InterPro" id="IPR037185">
    <property type="entry name" value="EmrE-like"/>
</dbReference>
<dbReference type="GO" id="GO:0005886">
    <property type="term" value="C:plasma membrane"/>
    <property type="evidence" value="ECO:0007669"/>
    <property type="project" value="UniProtKB-SubCell"/>
</dbReference>
<evidence type="ECO:0000256" key="6">
    <source>
        <dbReference type="ARBA" id="ARBA00022989"/>
    </source>
</evidence>
<feature type="transmembrane region" description="Helical" evidence="8">
    <location>
        <begin position="182"/>
        <end position="202"/>
    </location>
</feature>
<evidence type="ECO:0000313" key="10">
    <source>
        <dbReference type="EMBL" id="QJQ32330.1"/>
    </source>
</evidence>
<comment type="similarity">
    <text evidence="2">Belongs to the EamA transporter family.</text>
</comment>
<dbReference type="PANTHER" id="PTHR22911">
    <property type="entry name" value="ACYL-MALONYL CONDENSING ENZYME-RELATED"/>
    <property type="match status" value="1"/>
</dbReference>
<keyword evidence="6 8" id="KW-1133">Transmembrane helix</keyword>
<evidence type="ECO:0000256" key="7">
    <source>
        <dbReference type="ARBA" id="ARBA00023136"/>
    </source>
</evidence>
<accession>A0A6M4AV90</accession>
<evidence type="ECO:0000256" key="3">
    <source>
        <dbReference type="ARBA" id="ARBA00022448"/>
    </source>
</evidence>
<reference evidence="10 11" key="1">
    <citation type="submission" date="2020-01" db="EMBL/GenBank/DDBJ databases">
        <title>Sphingomonas sp. strain CSW-10.</title>
        <authorList>
            <person name="Chen W.-M."/>
        </authorList>
    </citation>
    <scope>NUCLEOTIDE SEQUENCE [LARGE SCALE GENOMIC DNA]</scope>
    <source>
        <strain evidence="10 11">CSW-10</strain>
    </source>
</reference>
<feature type="transmembrane region" description="Helical" evidence="8">
    <location>
        <begin position="102"/>
        <end position="124"/>
    </location>
</feature>
<feature type="transmembrane region" description="Helical" evidence="8">
    <location>
        <begin position="75"/>
        <end position="96"/>
    </location>
</feature>
<evidence type="ECO:0000256" key="8">
    <source>
        <dbReference type="SAM" id="Phobius"/>
    </source>
</evidence>
<feature type="transmembrane region" description="Helical" evidence="8">
    <location>
        <begin position="154"/>
        <end position="170"/>
    </location>
</feature>
<dbReference type="AlphaFoldDB" id="A0A6M4AV90"/>
<dbReference type="KEGG" id="slan:GV829_07595"/>
<evidence type="ECO:0000256" key="4">
    <source>
        <dbReference type="ARBA" id="ARBA00022475"/>
    </source>
</evidence>
<dbReference type="Proteomes" id="UP000503018">
    <property type="component" value="Chromosome"/>
</dbReference>
<dbReference type="Pfam" id="PF00892">
    <property type="entry name" value="EamA"/>
    <property type="match status" value="1"/>
</dbReference>
<organism evidence="10 11">
    <name type="scientific">Sphingomonas lacunae</name>
    <dbReference type="NCBI Taxonomy" id="2698828"/>
    <lineage>
        <taxon>Bacteria</taxon>
        <taxon>Pseudomonadati</taxon>
        <taxon>Pseudomonadota</taxon>
        <taxon>Alphaproteobacteria</taxon>
        <taxon>Sphingomonadales</taxon>
        <taxon>Sphingomonadaceae</taxon>
        <taxon>Sphingomonas</taxon>
    </lineage>
</organism>
<protein>
    <submittedName>
        <fullName evidence="10">EamA family transporter RarD</fullName>
    </submittedName>
</protein>
<evidence type="ECO:0000313" key="11">
    <source>
        <dbReference type="Proteomes" id="UP000503018"/>
    </source>
</evidence>